<gene>
    <name evidence="1" type="ORF">QFZ22_006345</name>
</gene>
<proteinExistence type="predicted"/>
<name>A0AAW8FMK2_9ACTN</name>
<dbReference type="AlphaFoldDB" id="A0AAW8FMK2"/>
<reference evidence="1" key="1">
    <citation type="submission" date="2023-07" db="EMBL/GenBank/DDBJ databases">
        <title>Comparative genomics of wheat-associated soil bacteria to identify genetic determinants of phenazine resistance.</title>
        <authorList>
            <person name="Mouncey N."/>
        </authorList>
    </citation>
    <scope>NUCLEOTIDE SEQUENCE</scope>
    <source>
        <strain evidence="1">V4I22</strain>
    </source>
</reference>
<accession>A0AAW8FMK2</accession>
<dbReference type="Proteomes" id="UP001234216">
    <property type="component" value="Unassembled WGS sequence"/>
</dbReference>
<evidence type="ECO:0000313" key="2">
    <source>
        <dbReference type="Proteomes" id="UP001234216"/>
    </source>
</evidence>
<dbReference type="RefSeq" id="WP_306980931.1">
    <property type="nucleotide sequence ID" value="NZ_JAUSYQ010000002.1"/>
</dbReference>
<protein>
    <submittedName>
        <fullName evidence="1">Uncharacterized protein</fullName>
    </submittedName>
</protein>
<sequence length="129" mass="14149">MQDAIFVAAPPGTVWPLTLGEFETRILVRYPEALCTAKHEPIRGQDYLAFEIDLDGERRHGSYFDRSHLILQDAPPAFWADTVVWFLGLLPPGTPAVAMIETNPDTAPIPPGAGAEDVRLLLEALQEAA</sequence>
<organism evidence="1 2">
    <name type="scientific">Streptomyces canus</name>
    <dbReference type="NCBI Taxonomy" id="58343"/>
    <lineage>
        <taxon>Bacteria</taxon>
        <taxon>Bacillati</taxon>
        <taxon>Actinomycetota</taxon>
        <taxon>Actinomycetes</taxon>
        <taxon>Kitasatosporales</taxon>
        <taxon>Streptomycetaceae</taxon>
        <taxon>Streptomyces</taxon>
        <taxon>Streptomyces aurantiacus group</taxon>
    </lineage>
</organism>
<dbReference type="EMBL" id="JAUSZV010000005">
    <property type="protein sequence ID" value="MDQ0910360.1"/>
    <property type="molecule type" value="Genomic_DNA"/>
</dbReference>
<evidence type="ECO:0000313" key="1">
    <source>
        <dbReference type="EMBL" id="MDQ0910360.1"/>
    </source>
</evidence>
<comment type="caution">
    <text evidence="1">The sequence shown here is derived from an EMBL/GenBank/DDBJ whole genome shotgun (WGS) entry which is preliminary data.</text>
</comment>